<dbReference type="EMBL" id="FNUC01000003">
    <property type="protein sequence ID" value="SEE32603.1"/>
    <property type="molecule type" value="Genomic_DNA"/>
</dbReference>
<evidence type="ECO:0000256" key="1">
    <source>
        <dbReference type="ARBA" id="ARBA00023015"/>
    </source>
</evidence>
<dbReference type="InterPro" id="IPR014757">
    <property type="entry name" value="Tscrpt_reg_IclR_C"/>
</dbReference>
<dbReference type="Proteomes" id="UP000181980">
    <property type="component" value="Unassembled WGS sequence"/>
</dbReference>
<proteinExistence type="predicted"/>
<dbReference type="InterPro" id="IPR029016">
    <property type="entry name" value="GAF-like_dom_sf"/>
</dbReference>
<evidence type="ECO:0000259" key="4">
    <source>
        <dbReference type="PROSITE" id="PS51077"/>
    </source>
</evidence>
<keyword evidence="2 6" id="KW-0238">DNA-binding</keyword>
<dbReference type="InterPro" id="IPR050707">
    <property type="entry name" value="HTH_MetabolicPath_Reg"/>
</dbReference>
<keyword evidence="3" id="KW-0804">Transcription</keyword>
<dbReference type="GO" id="GO:0045892">
    <property type="term" value="P:negative regulation of DNA-templated transcription"/>
    <property type="evidence" value="ECO:0007669"/>
    <property type="project" value="TreeGrafter"/>
</dbReference>
<dbReference type="InterPro" id="IPR005471">
    <property type="entry name" value="Tscrpt_reg_IclR_N"/>
</dbReference>
<reference evidence="7" key="1">
    <citation type="submission" date="2016-10" db="EMBL/GenBank/DDBJ databases">
        <authorList>
            <person name="Varghese N."/>
            <person name="Submissions S."/>
        </authorList>
    </citation>
    <scope>NUCLEOTIDE SEQUENCE [LARGE SCALE GENOMIC DNA]</scope>
    <source>
        <strain evidence="7">DSM 45237</strain>
    </source>
</reference>
<dbReference type="GO" id="GO:0003677">
    <property type="term" value="F:DNA binding"/>
    <property type="evidence" value="ECO:0007669"/>
    <property type="project" value="UniProtKB-KW"/>
</dbReference>
<sequence length="236" mass="24193">MRMSSACHSTRETARRTVDRRTSIVVAVVEISQTLDRGLRLLEVLSGSSDGLTVAEASTVLGVNRTIVYRLLATLEQHGLVRRVAGGRFSVGFGVLTLAGSVQPSLRQVAQPVLRALADDVGATAHLTIADGAEALAVAVVEPTRTDYHVAYRVGSRHPLERGAAGRAVLGGREGSAAFVSTVGELQTGASGVAAPVIGVAGVEASVGVIALSALDDDTVGPRVVAAAAQLGERLA</sequence>
<evidence type="ECO:0000256" key="3">
    <source>
        <dbReference type="ARBA" id="ARBA00023163"/>
    </source>
</evidence>
<dbReference type="STRING" id="561176.SAMN04488561_0994"/>
<evidence type="ECO:0000313" key="7">
    <source>
        <dbReference type="Proteomes" id="UP000181980"/>
    </source>
</evidence>
<keyword evidence="1" id="KW-0805">Transcription regulation</keyword>
<feature type="domain" description="HTH iclR-type" evidence="4">
    <location>
        <begin position="32"/>
        <end position="93"/>
    </location>
</feature>
<accession>A0A1H5HX46</accession>
<evidence type="ECO:0000256" key="2">
    <source>
        <dbReference type="ARBA" id="ARBA00023125"/>
    </source>
</evidence>
<dbReference type="SUPFAM" id="SSF55781">
    <property type="entry name" value="GAF domain-like"/>
    <property type="match status" value="1"/>
</dbReference>
<dbReference type="AlphaFoldDB" id="A0A1H5HX46"/>
<dbReference type="SUPFAM" id="SSF46785">
    <property type="entry name" value="Winged helix' DNA-binding domain"/>
    <property type="match status" value="1"/>
</dbReference>
<dbReference type="GO" id="GO:0003700">
    <property type="term" value="F:DNA-binding transcription factor activity"/>
    <property type="evidence" value="ECO:0007669"/>
    <property type="project" value="TreeGrafter"/>
</dbReference>
<dbReference type="InterPro" id="IPR036388">
    <property type="entry name" value="WH-like_DNA-bd_sf"/>
</dbReference>
<dbReference type="Pfam" id="PF01614">
    <property type="entry name" value="IclR_C"/>
    <property type="match status" value="1"/>
</dbReference>
<evidence type="ECO:0000259" key="5">
    <source>
        <dbReference type="PROSITE" id="PS51078"/>
    </source>
</evidence>
<name>A0A1H5HX46_9ACTN</name>
<dbReference type="SMART" id="SM00346">
    <property type="entry name" value="HTH_ICLR"/>
    <property type="match status" value="1"/>
</dbReference>
<organism evidence="6 7">
    <name type="scientific">Jiangella alba</name>
    <dbReference type="NCBI Taxonomy" id="561176"/>
    <lineage>
        <taxon>Bacteria</taxon>
        <taxon>Bacillati</taxon>
        <taxon>Actinomycetota</taxon>
        <taxon>Actinomycetes</taxon>
        <taxon>Jiangellales</taxon>
        <taxon>Jiangellaceae</taxon>
        <taxon>Jiangella</taxon>
    </lineage>
</organism>
<dbReference type="Gene3D" id="1.10.10.10">
    <property type="entry name" value="Winged helix-like DNA-binding domain superfamily/Winged helix DNA-binding domain"/>
    <property type="match status" value="1"/>
</dbReference>
<protein>
    <submittedName>
        <fullName evidence="6">DNA-binding transcriptional regulator, IclR family</fullName>
    </submittedName>
</protein>
<evidence type="ECO:0000313" key="6">
    <source>
        <dbReference type="EMBL" id="SEE32603.1"/>
    </source>
</evidence>
<gene>
    <name evidence="6" type="ORF">SAMN04488561_0994</name>
</gene>
<keyword evidence="7" id="KW-1185">Reference proteome</keyword>
<dbReference type="PROSITE" id="PS51078">
    <property type="entry name" value="ICLR_ED"/>
    <property type="match status" value="1"/>
</dbReference>
<dbReference type="Gene3D" id="3.30.450.40">
    <property type="match status" value="1"/>
</dbReference>
<dbReference type="PANTHER" id="PTHR30136">
    <property type="entry name" value="HELIX-TURN-HELIX TRANSCRIPTIONAL REGULATOR, ICLR FAMILY"/>
    <property type="match status" value="1"/>
</dbReference>
<dbReference type="InterPro" id="IPR036390">
    <property type="entry name" value="WH_DNA-bd_sf"/>
</dbReference>
<dbReference type="PROSITE" id="PS51077">
    <property type="entry name" value="HTH_ICLR"/>
    <property type="match status" value="1"/>
</dbReference>
<feature type="domain" description="IclR-ED" evidence="5">
    <location>
        <begin position="94"/>
        <end position="236"/>
    </location>
</feature>
<dbReference type="PANTHER" id="PTHR30136:SF24">
    <property type="entry name" value="HTH-TYPE TRANSCRIPTIONAL REPRESSOR ALLR"/>
    <property type="match status" value="1"/>
</dbReference>
<dbReference type="Pfam" id="PF09339">
    <property type="entry name" value="HTH_IclR"/>
    <property type="match status" value="1"/>
</dbReference>